<dbReference type="Pfam" id="PF00528">
    <property type="entry name" value="BPD_transp_1"/>
    <property type="match status" value="1"/>
</dbReference>
<keyword evidence="15" id="KW-1185">Reference proteome</keyword>
<feature type="transmembrane region" description="Helical" evidence="11">
    <location>
        <begin position="107"/>
        <end position="126"/>
    </location>
</feature>
<dbReference type="PANTHER" id="PTHR43744">
    <property type="entry name" value="ABC TRANSPORTER PERMEASE PROTEIN MG189-RELATED-RELATED"/>
    <property type="match status" value="1"/>
</dbReference>
<gene>
    <name evidence="12" type="primary">ugpE</name>
    <name evidence="14" type="ORF">FHW37_11613</name>
</gene>
<comment type="subcellular location">
    <subcellularLocation>
        <location evidence="12">Cell inner membrane</location>
        <topology evidence="12">Multi-pass membrane protein</topology>
    </subcellularLocation>
    <subcellularLocation>
        <location evidence="1 11">Cell membrane</location>
        <topology evidence="1 11">Multi-pass membrane protein</topology>
    </subcellularLocation>
</comment>
<comment type="similarity">
    <text evidence="2 11">Belongs to the binding-protein-dependent transport system permease family.</text>
</comment>
<dbReference type="InterPro" id="IPR000515">
    <property type="entry name" value="MetI-like"/>
</dbReference>
<keyword evidence="9 11" id="KW-0472">Membrane</keyword>
<accession>A0A561Q0Z3</accession>
<sequence>MNRFSSLTLRFLLAAIFVAPILLALAASFRDNSEMYRHAGSLSFWTFLPSEPTLDAYRRAIALPRLPMQLFNTVLLGFVMATGTAVSSLLAGYALSRFRFRGREALFLLMLFTLFIPVDVILPPLFFVIRDLGLIDSFWGLALPFIFSPVGVYLIRQAIEEVPRELDHAASLDGAGLWEVLRTAILPNIRGAVIACWLMHFVFVWEWYLWPLTAMRRDDGQLAQVAIAGLIDPLRSTDYALVFAAAILTIVPAFIVFALLQRFLTSSQATTGGK</sequence>
<comment type="subunit">
    <text evidence="3 12">The complex is composed of two ATP-binding proteins (UgpC), two transmembrane proteins (UgpA and UgpE) and a solute-binding protein (UgpB).</text>
</comment>
<evidence type="ECO:0000259" key="13">
    <source>
        <dbReference type="PROSITE" id="PS50928"/>
    </source>
</evidence>
<evidence type="ECO:0000256" key="4">
    <source>
        <dbReference type="ARBA" id="ARBA00020515"/>
    </source>
</evidence>
<feature type="transmembrane region" description="Helical" evidence="11">
    <location>
        <begin position="74"/>
        <end position="95"/>
    </location>
</feature>
<evidence type="ECO:0000256" key="7">
    <source>
        <dbReference type="ARBA" id="ARBA00022692"/>
    </source>
</evidence>
<evidence type="ECO:0000256" key="12">
    <source>
        <dbReference type="RuleBase" id="RU363056"/>
    </source>
</evidence>
<evidence type="ECO:0000256" key="1">
    <source>
        <dbReference type="ARBA" id="ARBA00004651"/>
    </source>
</evidence>
<keyword evidence="7 11" id="KW-0812">Transmembrane</keyword>
<comment type="caution">
    <text evidence="12">Lacks conserved residue(s) required for the propagation of feature annotation.</text>
</comment>
<dbReference type="RefSeq" id="WP_145643386.1">
    <property type="nucleotide sequence ID" value="NZ_VIWP01000016.1"/>
</dbReference>
<keyword evidence="6 12" id="KW-1003">Cell membrane</keyword>
<evidence type="ECO:0000256" key="9">
    <source>
        <dbReference type="ARBA" id="ARBA00023136"/>
    </source>
</evidence>
<dbReference type="AlphaFoldDB" id="A0A561Q0Z3"/>
<keyword evidence="8 11" id="KW-1133">Transmembrane helix</keyword>
<evidence type="ECO:0000256" key="6">
    <source>
        <dbReference type="ARBA" id="ARBA00022475"/>
    </source>
</evidence>
<dbReference type="InterPro" id="IPR035906">
    <property type="entry name" value="MetI-like_sf"/>
</dbReference>
<evidence type="ECO:0000256" key="8">
    <source>
        <dbReference type="ARBA" id="ARBA00022989"/>
    </source>
</evidence>
<name>A0A561Q0Z3_9HYPH</name>
<feature type="transmembrane region" description="Helical" evidence="11">
    <location>
        <begin position="191"/>
        <end position="210"/>
    </location>
</feature>
<organism evidence="14 15">
    <name type="scientific">Neorhizobium alkalisoli</name>
    <dbReference type="NCBI Taxonomy" id="528178"/>
    <lineage>
        <taxon>Bacteria</taxon>
        <taxon>Pseudomonadati</taxon>
        <taxon>Pseudomonadota</taxon>
        <taxon>Alphaproteobacteria</taxon>
        <taxon>Hyphomicrobiales</taxon>
        <taxon>Rhizobiaceae</taxon>
        <taxon>Rhizobium/Agrobacterium group</taxon>
        <taxon>Neorhizobium</taxon>
    </lineage>
</organism>
<reference evidence="14 15" key="1">
    <citation type="submission" date="2019-06" db="EMBL/GenBank/DDBJ databases">
        <title>Sorghum-associated microbial communities from plants grown in Nebraska, USA.</title>
        <authorList>
            <person name="Schachtman D."/>
        </authorList>
    </citation>
    <scope>NUCLEOTIDE SEQUENCE [LARGE SCALE GENOMIC DNA]</scope>
    <source>
        <strain evidence="14 15">1225</strain>
    </source>
</reference>
<feature type="transmembrane region" description="Helical" evidence="11">
    <location>
        <begin position="138"/>
        <end position="155"/>
    </location>
</feature>
<dbReference type="GO" id="GO:0005886">
    <property type="term" value="C:plasma membrane"/>
    <property type="evidence" value="ECO:0007669"/>
    <property type="project" value="UniProtKB-SubCell"/>
</dbReference>
<keyword evidence="14" id="KW-0762">Sugar transport</keyword>
<dbReference type="SUPFAM" id="SSF161098">
    <property type="entry name" value="MetI-like"/>
    <property type="match status" value="1"/>
</dbReference>
<proteinExistence type="inferred from homology"/>
<dbReference type="OrthoDB" id="9815445at2"/>
<protein>
    <recommendedName>
        <fullName evidence="4 12">sn-glycerol-3-phosphate transport system permease protein UgpE</fullName>
    </recommendedName>
</protein>
<comment type="caution">
    <text evidence="14">The sequence shown here is derived from an EMBL/GenBank/DDBJ whole genome shotgun (WGS) entry which is preliminary data.</text>
</comment>
<feature type="transmembrane region" description="Helical" evidence="11">
    <location>
        <begin position="239"/>
        <end position="260"/>
    </location>
</feature>
<evidence type="ECO:0000256" key="5">
    <source>
        <dbReference type="ARBA" id="ARBA00022448"/>
    </source>
</evidence>
<feature type="domain" description="ABC transmembrane type-1" evidence="13">
    <location>
        <begin position="70"/>
        <end position="260"/>
    </location>
</feature>
<evidence type="ECO:0000256" key="10">
    <source>
        <dbReference type="ARBA" id="ARBA00037054"/>
    </source>
</evidence>
<dbReference type="EMBL" id="VIWP01000016">
    <property type="protein sequence ID" value="TWF44009.1"/>
    <property type="molecule type" value="Genomic_DNA"/>
</dbReference>
<evidence type="ECO:0000313" key="14">
    <source>
        <dbReference type="EMBL" id="TWF44009.1"/>
    </source>
</evidence>
<evidence type="ECO:0000256" key="3">
    <source>
        <dbReference type="ARBA" id="ARBA00011557"/>
    </source>
</evidence>
<dbReference type="PROSITE" id="PS50928">
    <property type="entry name" value="ABC_TM1"/>
    <property type="match status" value="1"/>
</dbReference>
<keyword evidence="12" id="KW-0997">Cell inner membrane</keyword>
<evidence type="ECO:0000256" key="11">
    <source>
        <dbReference type="RuleBase" id="RU363032"/>
    </source>
</evidence>
<evidence type="ECO:0000256" key="2">
    <source>
        <dbReference type="ARBA" id="ARBA00009306"/>
    </source>
</evidence>
<dbReference type="Proteomes" id="UP000320653">
    <property type="component" value="Unassembled WGS sequence"/>
</dbReference>
<dbReference type="CDD" id="cd06261">
    <property type="entry name" value="TM_PBP2"/>
    <property type="match status" value="1"/>
</dbReference>
<dbReference type="Gene3D" id="1.10.3720.10">
    <property type="entry name" value="MetI-like"/>
    <property type="match status" value="1"/>
</dbReference>
<dbReference type="PANTHER" id="PTHR43744:SF8">
    <property type="entry name" value="SN-GLYCEROL-3-PHOSPHATE TRANSPORT SYSTEM PERMEASE PROTEIN UGPE"/>
    <property type="match status" value="1"/>
</dbReference>
<comment type="function">
    <text evidence="10 12">Part of the ABC transporter complex UgpBAEC involved in sn-glycerol-3-phosphate (G3P) import. Probably responsible for the translocation of the substrate across the membrane.</text>
</comment>
<keyword evidence="5 11" id="KW-0813">Transport</keyword>
<dbReference type="GO" id="GO:0055085">
    <property type="term" value="P:transmembrane transport"/>
    <property type="evidence" value="ECO:0007669"/>
    <property type="project" value="InterPro"/>
</dbReference>
<evidence type="ECO:0000313" key="15">
    <source>
        <dbReference type="Proteomes" id="UP000320653"/>
    </source>
</evidence>